<feature type="transmembrane region" description="Helical" evidence="1">
    <location>
        <begin position="12"/>
        <end position="32"/>
    </location>
</feature>
<gene>
    <name evidence="2" type="ORF">I8608_000340</name>
</gene>
<proteinExistence type="predicted"/>
<dbReference type="Proteomes" id="UP000865968">
    <property type="component" value="Unassembled WGS sequence"/>
</dbReference>
<keyword evidence="1" id="KW-1133">Transmembrane helix</keyword>
<evidence type="ECO:0000313" key="2">
    <source>
        <dbReference type="EMBL" id="HAT3807550.1"/>
    </source>
</evidence>
<evidence type="ECO:0000256" key="1">
    <source>
        <dbReference type="SAM" id="Phobius"/>
    </source>
</evidence>
<comment type="caution">
    <text evidence="2">The sequence shown here is derived from an EMBL/GenBank/DDBJ whole genome shotgun (WGS) entry which is preliminary data.</text>
</comment>
<keyword evidence="1" id="KW-0812">Transmembrane</keyword>
<evidence type="ECO:0000313" key="3">
    <source>
        <dbReference type="Proteomes" id="UP000865968"/>
    </source>
</evidence>
<reference evidence="2" key="1">
    <citation type="journal article" date="2018" name="Genome Biol.">
        <title>SKESA: strategic k-mer extension for scrupulous assemblies.</title>
        <authorList>
            <person name="Souvorov A."/>
            <person name="Agarwala R."/>
            <person name="Lipman D.J."/>
        </authorList>
    </citation>
    <scope>NUCLEOTIDE SEQUENCE</scope>
    <source>
        <strain evidence="2">Morganella morganii ARLG-3209</strain>
    </source>
</reference>
<dbReference type="AlphaFoldDB" id="A0AAN5RYN4"/>
<reference evidence="2" key="2">
    <citation type="submission" date="2020-10" db="EMBL/GenBank/DDBJ databases">
        <authorList>
            <consortium name="NCBI Pathogen Detection Project"/>
        </authorList>
    </citation>
    <scope>NUCLEOTIDE SEQUENCE</scope>
    <source>
        <strain evidence="2">Morganella morganii ARLG-3209</strain>
    </source>
</reference>
<keyword evidence="1" id="KW-0472">Membrane</keyword>
<organism evidence="2 3">
    <name type="scientific">Morganella morganii</name>
    <name type="common">Proteus morganii</name>
    <dbReference type="NCBI Taxonomy" id="582"/>
    <lineage>
        <taxon>Bacteria</taxon>
        <taxon>Pseudomonadati</taxon>
        <taxon>Pseudomonadota</taxon>
        <taxon>Gammaproteobacteria</taxon>
        <taxon>Enterobacterales</taxon>
        <taxon>Morganellaceae</taxon>
        <taxon>Morganella</taxon>
    </lineage>
</organism>
<sequence>MKIFEKKIYIGSVIGVIATIIGIVAVFFPSIFNLEKKKFVEFELVLKNKNDGDRLQNFLNERAEDKKLFKLNVSICNNSEDKKDKKEFNELTEMLNNDGEIIYGYPVRYSSTIEVPDVKTSYFPLIYPATTKQELLDGYVNGLDYYLIPVNTVVTYDSIRSGTDRVCEEGGIDIYGYYIFDKKEISRSYSADTIAISFDNIPEKDVSLRDY</sequence>
<dbReference type="EMBL" id="DACSWI010000001">
    <property type="protein sequence ID" value="HAT3807550.1"/>
    <property type="molecule type" value="Genomic_DNA"/>
</dbReference>
<accession>A0AAN5RYN4</accession>
<name>A0AAN5RYN4_MORMO</name>
<protein>
    <submittedName>
        <fullName evidence="2">Uncharacterized protein</fullName>
    </submittedName>
</protein>